<dbReference type="EMBL" id="UINC01008685">
    <property type="protein sequence ID" value="SVA39055.1"/>
    <property type="molecule type" value="Genomic_DNA"/>
</dbReference>
<gene>
    <name evidence="8" type="ORF">METZ01_LOCUS91909</name>
</gene>
<dbReference type="GO" id="GO:0004222">
    <property type="term" value="F:metalloendopeptidase activity"/>
    <property type="evidence" value="ECO:0007669"/>
    <property type="project" value="InterPro"/>
</dbReference>
<feature type="domain" description="Peptidase M48" evidence="7">
    <location>
        <begin position="72"/>
        <end position="239"/>
    </location>
</feature>
<sequence>MRDSGFYKFGRMVGSKFKTAKWVWASAAGSEEEAIRAEYAVGRNLAELVRKEVPGGTDGNDQLFLDGISDRLVPVVRNKLHRFEVATLAKGQPSAFALPGGFIFVDRSLVSLCHHDRDEIAFVVAHEMAHVIRRHAINRLLSQAALSVVSLAAAGRGWLVPWLKKVGLQGLERAYSRDHEYEADALGVLMTKAAGFDPAGSTRLLNRLGAIDQESGQSVLGVYLSTHPSIEDRIVRLRHHG</sequence>
<dbReference type="CDD" id="cd07331">
    <property type="entry name" value="M48C_Oma1_like"/>
    <property type="match status" value="1"/>
</dbReference>
<dbReference type="GO" id="GO:0051603">
    <property type="term" value="P:proteolysis involved in protein catabolic process"/>
    <property type="evidence" value="ECO:0007669"/>
    <property type="project" value="TreeGrafter"/>
</dbReference>
<keyword evidence="6" id="KW-0482">Metalloprotease</keyword>
<dbReference type="GO" id="GO:0046872">
    <property type="term" value="F:metal ion binding"/>
    <property type="evidence" value="ECO:0007669"/>
    <property type="project" value="UniProtKB-KW"/>
</dbReference>
<evidence type="ECO:0000256" key="6">
    <source>
        <dbReference type="ARBA" id="ARBA00023049"/>
    </source>
</evidence>
<evidence type="ECO:0000256" key="5">
    <source>
        <dbReference type="ARBA" id="ARBA00022833"/>
    </source>
</evidence>
<name>A0A381VFC3_9ZZZZ</name>
<dbReference type="PANTHER" id="PTHR22726:SF1">
    <property type="entry name" value="METALLOENDOPEPTIDASE OMA1, MITOCHONDRIAL"/>
    <property type="match status" value="1"/>
</dbReference>
<evidence type="ECO:0000256" key="4">
    <source>
        <dbReference type="ARBA" id="ARBA00022801"/>
    </source>
</evidence>
<keyword evidence="4" id="KW-0378">Hydrolase</keyword>
<dbReference type="GO" id="GO:0016020">
    <property type="term" value="C:membrane"/>
    <property type="evidence" value="ECO:0007669"/>
    <property type="project" value="TreeGrafter"/>
</dbReference>
<evidence type="ECO:0000259" key="7">
    <source>
        <dbReference type="Pfam" id="PF01435"/>
    </source>
</evidence>
<accession>A0A381VFC3</accession>
<keyword evidence="2" id="KW-0645">Protease</keyword>
<reference evidence="8" key="1">
    <citation type="submission" date="2018-05" db="EMBL/GenBank/DDBJ databases">
        <authorList>
            <person name="Lanie J.A."/>
            <person name="Ng W.-L."/>
            <person name="Kazmierczak K.M."/>
            <person name="Andrzejewski T.M."/>
            <person name="Davidsen T.M."/>
            <person name="Wayne K.J."/>
            <person name="Tettelin H."/>
            <person name="Glass J.I."/>
            <person name="Rusch D."/>
            <person name="Podicherti R."/>
            <person name="Tsui H.-C.T."/>
            <person name="Winkler M.E."/>
        </authorList>
    </citation>
    <scope>NUCLEOTIDE SEQUENCE</scope>
</reference>
<dbReference type="InterPro" id="IPR001915">
    <property type="entry name" value="Peptidase_M48"/>
</dbReference>
<organism evidence="8">
    <name type="scientific">marine metagenome</name>
    <dbReference type="NCBI Taxonomy" id="408172"/>
    <lineage>
        <taxon>unclassified sequences</taxon>
        <taxon>metagenomes</taxon>
        <taxon>ecological metagenomes</taxon>
    </lineage>
</organism>
<evidence type="ECO:0000256" key="3">
    <source>
        <dbReference type="ARBA" id="ARBA00022723"/>
    </source>
</evidence>
<proteinExistence type="predicted"/>
<keyword evidence="3" id="KW-0479">Metal-binding</keyword>
<evidence type="ECO:0000256" key="1">
    <source>
        <dbReference type="ARBA" id="ARBA00001947"/>
    </source>
</evidence>
<dbReference type="Gene3D" id="3.30.2010.10">
    <property type="entry name" value="Metalloproteases ('zincins'), catalytic domain"/>
    <property type="match status" value="1"/>
</dbReference>
<dbReference type="Pfam" id="PF01435">
    <property type="entry name" value="Peptidase_M48"/>
    <property type="match status" value="1"/>
</dbReference>
<dbReference type="InterPro" id="IPR051156">
    <property type="entry name" value="Mito/Outer_Membr_Metalloprot"/>
</dbReference>
<keyword evidence="5" id="KW-0862">Zinc</keyword>
<evidence type="ECO:0000256" key="2">
    <source>
        <dbReference type="ARBA" id="ARBA00022670"/>
    </source>
</evidence>
<comment type="cofactor">
    <cofactor evidence="1">
        <name>Zn(2+)</name>
        <dbReference type="ChEBI" id="CHEBI:29105"/>
    </cofactor>
</comment>
<dbReference type="AlphaFoldDB" id="A0A381VFC3"/>
<evidence type="ECO:0000313" key="8">
    <source>
        <dbReference type="EMBL" id="SVA39055.1"/>
    </source>
</evidence>
<protein>
    <recommendedName>
        <fullName evidence="7">Peptidase M48 domain-containing protein</fullName>
    </recommendedName>
</protein>
<dbReference type="PANTHER" id="PTHR22726">
    <property type="entry name" value="METALLOENDOPEPTIDASE OMA1"/>
    <property type="match status" value="1"/>
</dbReference>